<feature type="compositionally biased region" description="Basic and acidic residues" evidence="16">
    <location>
        <begin position="51"/>
        <end position="60"/>
    </location>
</feature>
<evidence type="ECO:0000256" key="6">
    <source>
        <dbReference type="ARBA" id="ARBA00022660"/>
    </source>
</evidence>
<feature type="region of interest" description="Disordered" evidence="16">
    <location>
        <begin position="47"/>
        <end position="75"/>
    </location>
</feature>
<comment type="caution">
    <text evidence="17">The sequence shown here is derived from an EMBL/GenBank/DDBJ whole genome shotgun (WGS) entry which is preliminary data.</text>
</comment>
<keyword evidence="18" id="KW-1185">Reference proteome</keyword>
<evidence type="ECO:0000256" key="5">
    <source>
        <dbReference type="ARBA" id="ARBA00022448"/>
    </source>
</evidence>
<keyword evidence="6 14" id="KW-0679">Respiratory chain</keyword>
<reference evidence="17 18" key="1">
    <citation type="journal article" date="2014" name="Nat. Genet.">
        <title>Genome sequence of the hot pepper provides insights into the evolution of pungency in Capsicum species.</title>
        <authorList>
            <person name="Kim S."/>
            <person name="Park M."/>
            <person name="Yeom S.I."/>
            <person name="Kim Y.M."/>
            <person name="Lee J.M."/>
            <person name="Lee H.A."/>
            <person name="Seo E."/>
            <person name="Choi J."/>
            <person name="Cheong K."/>
            <person name="Kim K.T."/>
            <person name="Jung K."/>
            <person name="Lee G.W."/>
            <person name="Oh S.K."/>
            <person name="Bae C."/>
            <person name="Kim S.B."/>
            <person name="Lee H.Y."/>
            <person name="Kim S.Y."/>
            <person name="Kim M.S."/>
            <person name="Kang B.C."/>
            <person name="Jo Y.D."/>
            <person name="Yang H.B."/>
            <person name="Jeong H.J."/>
            <person name="Kang W.H."/>
            <person name="Kwon J.K."/>
            <person name="Shin C."/>
            <person name="Lim J.Y."/>
            <person name="Park J.H."/>
            <person name="Huh J.H."/>
            <person name="Kim J.S."/>
            <person name="Kim B.D."/>
            <person name="Cohen O."/>
            <person name="Paran I."/>
            <person name="Suh M.C."/>
            <person name="Lee S.B."/>
            <person name="Kim Y.K."/>
            <person name="Shin Y."/>
            <person name="Noh S.J."/>
            <person name="Park J."/>
            <person name="Seo Y.S."/>
            <person name="Kwon S.Y."/>
            <person name="Kim H.A."/>
            <person name="Park J.M."/>
            <person name="Kim H.J."/>
            <person name="Choi S.B."/>
            <person name="Bosland P.W."/>
            <person name="Reeves G."/>
            <person name="Jo S.H."/>
            <person name="Lee B.W."/>
            <person name="Cho H.T."/>
            <person name="Choi H.S."/>
            <person name="Lee M.S."/>
            <person name="Yu Y."/>
            <person name="Do Choi Y."/>
            <person name="Park B.S."/>
            <person name="van Deynze A."/>
            <person name="Ashrafi H."/>
            <person name="Hill T."/>
            <person name="Kim W.T."/>
            <person name="Pai H.S."/>
            <person name="Ahn H.K."/>
            <person name="Yeam I."/>
            <person name="Giovannoni J.J."/>
            <person name="Rose J.K."/>
            <person name="Sorensen I."/>
            <person name="Lee S.J."/>
            <person name="Kim R.W."/>
            <person name="Choi I.Y."/>
            <person name="Choi B.S."/>
            <person name="Lim J.S."/>
            <person name="Lee Y.H."/>
            <person name="Choi D."/>
        </authorList>
    </citation>
    <scope>NUCLEOTIDE SEQUENCE [LARGE SCALE GENOMIC DNA]</scope>
    <source>
        <strain evidence="18">cv. CM334</strain>
    </source>
</reference>
<evidence type="ECO:0000256" key="15">
    <source>
        <dbReference type="SAM" id="Coils"/>
    </source>
</evidence>
<dbReference type="PANTHER" id="PTHR31803">
    <property type="entry name" value="ALTERNATIVE OXIDASE"/>
    <property type="match status" value="1"/>
</dbReference>
<dbReference type="GO" id="GO:0046872">
    <property type="term" value="F:metal ion binding"/>
    <property type="evidence" value="ECO:0007669"/>
    <property type="project" value="UniProtKB-UniRule"/>
</dbReference>
<dbReference type="GO" id="GO:0098803">
    <property type="term" value="C:respiratory chain complex"/>
    <property type="evidence" value="ECO:0007669"/>
    <property type="project" value="UniProtKB-UniRule"/>
</dbReference>
<dbReference type="GO" id="GO:0010230">
    <property type="term" value="P:alternative respiration"/>
    <property type="evidence" value="ECO:0000318"/>
    <property type="project" value="GO_Central"/>
</dbReference>
<protein>
    <recommendedName>
        <fullName evidence="14">Ubiquinol oxidase</fullName>
        <ecNumber evidence="14">1.10.3.11</ecNumber>
    </recommendedName>
</protein>
<keyword evidence="5" id="KW-0813">Transport</keyword>
<keyword evidence="10" id="KW-1133">Transmembrane helix</keyword>
<evidence type="ECO:0000256" key="2">
    <source>
        <dbReference type="ARBA" id="ARBA00004448"/>
    </source>
</evidence>
<evidence type="ECO:0000256" key="8">
    <source>
        <dbReference type="ARBA" id="ARBA00022723"/>
    </source>
</evidence>
<reference evidence="17 18" key="2">
    <citation type="journal article" date="2017" name="Genome Biol.">
        <title>New reference genome sequences of hot pepper reveal the massive evolution of plant disease-resistance genes by retroduplication.</title>
        <authorList>
            <person name="Kim S."/>
            <person name="Park J."/>
            <person name="Yeom S.I."/>
            <person name="Kim Y.M."/>
            <person name="Seo E."/>
            <person name="Kim K.T."/>
            <person name="Kim M.S."/>
            <person name="Lee J.M."/>
            <person name="Cheong K."/>
            <person name="Shin H.S."/>
            <person name="Kim S.B."/>
            <person name="Han K."/>
            <person name="Lee J."/>
            <person name="Park M."/>
            <person name="Lee H.A."/>
            <person name="Lee H.Y."/>
            <person name="Lee Y."/>
            <person name="Oh S."/>
            <person name="Lee J.H."/>
            <person name="Choi E."/>
            <person name="Choi E."/>
            <person name="Lee S.E."/>
            <person name="Jeon J."/>
            <person name="Kim H."/>
            <person name="Choi G."/>
            <person name="Song H."/>
            <person name="Lee J."/>
            <person name="Lee S.C."/>
            <person name="Kwon J.K."/>
            <person name="Lee H.Y."/>
            <person name="Koo N."/>
            <person name="Hong Y."/>
            <person name="Kim R.W."/>
            <person name="Kang W.H."/>
            <person name="Huh J.H."/>
            <person name="Kang B.C."/>
            <person name="Yang T.J."/>
            <person name="Lee Y.H."/>
            <person name="Bennetzen J.L."/>
            <person name="Choi D."/>
        </authorList>
    </citation>
    <scope>NUCLEOTIDE SEQUENCE [LARGE SCALE GENOMIC DNA]</scope>
    <source>
        <strain evidence="18">cv. CM334</strain>
    </source>
</reference>
<keyword evidence="13 14" id="KW-0472">Membrane</keyword>
<evidence type="ECO:0000256" key="11">
    <source>
        <dbReference type="ARBA" id="ARBA00023002"/>
    </source>
</evidence>
<feature type="coiled-coil region" evidence="15">
    <location>
        <begin position="196"/>
        <end position="223"/>
    </location>
</feature>
<dbReference type="Gramene" id="PHT74015">
    <property type="protein sequence ID" value="PHT74015"/>
    <property type="gene ID" value="T459_21292"/>
</dbReference>
<dbReference type="EMBL" id="AYRZ02000008">
    <property type="protein sequence ID" value="PHT74015.1"/>
    <property type="molecule type" value="Genomic_DNA"/>
</dbReference>
<comment type="catalytic activity">
    <reaction evidence="1 14">
        <text>2 a ubiquinol + O2 = 2 a ubiquinone + 2 H2O</text>
        <dbReference type="Rhea" id="RHEA:30255"/>
        <dbReference type="Rhea" id="RHEA-COMP:9565"/>
        <dbReference type="Rhea" id="RHEA-COMP:9566"/>
        <dbReference type="ChEBI" id="CHEBI:15377"/>
        <dbReference type="ChEBI" id="CHEBI:15379"/>
        <dbReference type="ChEBI" id="CHEBI:16389"/>
        <dbReference type="ChEBI" id="CHEBI:17976"/>
        <dbReference type="EC" id="1.10.3.11"/>
    </reaction>
</comment>
<evidence type="ECO:0000256" key="9">
    <source>
        <dbReference type="ARBA" id="ARBA00022982"/>
    </source>
</evidence>
<dbReference type="STRING" id="4072.A0A2G2YWM1"/>
<dbReference type="Proteomes" id="UP000222542">
    <property type="component" value="Unassembled WGS sequence"/>
</dbReference>
<proteinExistence type="inferred from homology"/>
<evidence type="ECO:0000256" key="12">
    <source>
        <dbReference type="ARBA" id="ARBA00023004"/>
    </source>
</evidence>
<dbReference type="GO" id="GO:0106292">
    <property type="term" value="F:superoxide-generating NADPH oxidase activity"/>
    <property type="evidence" value="ECO:0007669"/>
    <property type="project" value="UniProtKB-ARBA"/>
</dbReference>
<keyword evidence="15" id="KW-0175">Coiled coil</keyword>
<dbReference type="EC" id="1.10.3.11" evidence="14"/>
<evidence type="ECO:0000256" key="13">
    <source>
        <dbReference type="ARBA" id="ARBA00023136"/>
    </source>
</evidence>
<evidence type="ECO:0000256" key="4">
    <source>
        <dbReference type="ARBA" id="ARBA00011748"/>
    </source>
</evidence>
<comment type="subcellular location">
    <subcellularLocation>
        <location evidence="2">Mitochondrion inner membrane</location>
        <topology evidence="2">Multi-pass membrane protein</topology>
    </subcellularLocation>
</comment>
<evidence type="ECO:0000256" key="16">
    <source>
        <dbReference type="SAM" id="MobiDB-lite"/>
    </source>
</evidence>
<evidence type="ECO:0000313" key="18">
    <source>
        <dbReference type="Proteomes" id="UP000222542"/>
    </source>
</evidence>
<evidence type="ECO:0000256" key="14">
    <source>
        <dbReference type="RuleBase" id="RU003779"/>
    </source>
</evidence>
<keyword evidence="9 14" id="KW-0249">Electron transport</keyword>
<gene>
    <name evidence="17" type="ORF">T459_21292</name>
</gene>
<dbReference type="AlphaFoldDB" id="A0A2G2YWM1"/>
<dbReference type="InterPro" id="IPR002680">
    <property type="entry name" value="AOX"/>
</dbReference>
<keyword evidence="8 14" id="KW-0479">Metal-binding</keyword>
<sequence length="250" mass="28228">MIGSVAGIGVITDASGILHGNSIKDSEKMMVTYVRYLSIINSHNASNMTLSDKEQNDQNDRGNNNNSNDDDDDDDGDDVSYWGYTMEVEFFYGTILQRRYDYHAMMLEIVAAVPGMVGEMLLHCKSLRRFENSDGWIKALLEEAENERMNLMTFMEVSKPKWVVGLWHFGWSSILLQVTEKVMANKDTELVVTNQIGSLGNENVGANEEIQKLRQQMIEMHRAWANGFPPPPFPADNLEYLSSLPPVSHA</sequence>
<dbReference type="Pfam" id="PF01786">
    <property type="entry name" value="AOX"/>
    <property type="match status" value="1"/>
</dbReference>
<dbReference type="PANTHER" id="PTHR31803:SF3">
    <property type="entry name" value="ALTERNATIVE OXIDASE"/>
    <property type="match status" value="1"/>
</dbReference>
<comment type="subunit">
    <text evidence="4">Homodimer; disulfide-linked.</text>
</comment>
<organism evidence="17 18">
    <name type="scientific">Capsicum annuum</name>
    <name type="common">Capsicum pepper</name>
    <dbReference type="NCBI Taxonomy" id="4072"/>
    <lineage>
        <taxon>Eukaryota</taxon>
        <taxon>Viridiplantae</taxon>
        <taxon>Streptophyta</taxon>
        <taxon>Embryophyta</taxon>
        <taxon>Tracheophyta</taxon>
        <taxon>Spermatophyta</taxon>
        <taxon>Magnoliopsida</taxon>
        <taxon>eudicotyledons</taxon>
        <taxon>Gunneridae</taxon>
        <taxon>Pentapetalae</taxon>
        <taxon>asterids</taxon>
        <taxon>lamiids</taxon>
        <taxon>Solanales</taxon>
        <taxon>Solanaceae</taxon>
        <taxon>Solanoideae</taxon>
        <taxon>Capsiceae</taxon>
        <taxon>Capsicum</taxon>
    </lineage>
</organism>
<keyword evidence="12 14" id="KW-0408">Iron</keyword>
<evidence type="ECO:0000256" key="7">
    <source>
        <dbReference type="ARBA" id="ARBA00022692"/>
    </source>
</evidence>
<dbReference type="GO" id="GO:0009916">
    <property type="term" value="F:alternative oxidase activity"/>
    <property type="evidence" value="ECO:0000318"/>
    <property type="project" value="GO_Central"/>
</dbReference>
<dbReference type="GO" id="GO:0102721">
    <property type="term" value="F:ubiquinol:oxygen oxidoreductase activity"/>
    <property type="evidence" value="ECO:0007669"/>
    <property type="project" value="UniProtKB-EC"/>
</dbReference>
<evidence type="ECO:0000313" key="17">
    <source>
        <dbReference type="EMBL" id="PHT74015.1"/>
    </source>
</evidence>
<keyword evidence="11 14" id="KW-0560">Oxidoreductase</keyword>
<dbReference type="GO" id="GO:0005743">
    <property type="term" value="C:mitochondrial inner membrane"/>
    <property type="evidence" value="ECO:0007669"/>
    <property type="project" value="UniProtKB-SubCell"/>
</dbReference>
<evidence type="ECO:0000256" key="3">
    <source>
        <dbReference type="ARBA" id="ARBA00008388"/>
    </source>
</evidence>
<comment type="similarity">
    <text evidence="3 14">Belongs to the alternative oxidase family.</text>
</comment>
<evidence type="ECO:0000256" key="10">
    <source>
        <dbReference type="ARBA" id="ARBA00022989"/>
    </source>
</evidence>
<keyword evidence="7 14" id="KW-0812">Transmembrane</keyword>
<accession>A0A2G2YWM1</accession>
<dbReference type="Gene3D" id="1.20.1260.140">
    <property type="entry name" value="Alternative oxidase"/>
    <property type="match status" value="1"/>
</dbReference>
<name>A0A2G2YWM1_CAPAN</name>
<dbReference type="InterPro" id="IPR038659">
    <property type="entry name" value="AOX_sf"/>
</dbReference>
<evidence type="ECO:0000256" key="1">
    <source>
        <dbReference type="ARBA" id="ARBA00001192"/>
    </source>
</evidence>
<comment type="cofactor">
    <cofactor evidence="14">
        <name>Fe cation</name>
        <dbReference type="ChEBI" id="CHEBI:24875"/>
    </cofactor>
    <text evidence="14">Binds 2 iron ions per subunit.</text>
</comment>
<dbReference type="GO" id="GO:0005739">
    <property type="term" value="C:mitochondrion"/>
    <property type="evidence" value="ECO:0000318"/>
    <property type="project" value="GO_Central"/>
</dbReference>